<feature type="region of interest" description="Disordered" evidence="1">
    <location>
        <begin position="41"/>
        <end position="66"/>
    </location>
</feature>
<feature type="compositionally biased region" description="Basic and acidic residues" evidence="1">
    <location>
        <begin position="54"/>
        <end position="64"/>
    </location>
</feature>
<dbReference type="EMBL" id="CM000781">
    <property type="protein sequence ID" value="AQK71837.1"/>
    <property type="molecule type" value="Genomic_DNA"/>
</dbReference>
<dbReference type="IntAct" id="A0A1D6HAV7">
    <property type="interactions" value="2"/>
</dbReference>
<evidence type="ECO:0000313" key="2">
    <source>
        <dbReference type="EMBL" id="AQK71837.1"/>
    </source>
</evidence>
<dbReference type="AlphaFoldDB" id="A0A1D6HAV7"/>
<dbReference type="Gene3D" id="3.60.10.10">
    <property type="entry name" value="Endonuclease/exonuclease/phosphatase"/>
    <property type="match status" value="1"/>
</dbReference>
<dbReference type="FunCoup" id="A0A1D6HAV7">
    <property type="interactions" value="557"/>
</dbReference>
<dbReference type="InterPro" id="IPR036691">
    <property type="entry name" value="Endo/exonu/phosph_ase_sf"/>
</dbReference>
<evidence type="ECO:0000256" key="1">
    <source>
        <dbReference type="SAM" id="MobiDB-lite"/>
    </source>
</evidence>
<proteinExistence type="predicted"/>
<dbReference type="InterPro" id="IPR036770">
    <property type="entry name" value="Ankyrin_rpt-contain_sf"/>
</dbReference>
<dbReference type="ExpressionAtlas" id="A0A1D6HAV7">
    <property type="expression patterns" value="baseline and differential"/>
</dbReference>
<reference evidence="2" key="1">
    <citation type="submission" date="2015-12" db="EMBL/GenBank/DDBJ databases">
        <title>Update maize B73 reference genome by single molecule sequencing technologies.</title>
        <authorList>
            <consortium name="Maize Genome Sequencing Project"/>
            <person name="Ware D."/>
        </authorList>
    </citation>
    <scope>NUCLEOTIDE SEQUENCE</scope>
    <source>
        <tissue evidence="2">Seedling</tissue>
    </source>
</reference>
<dbReference type="SUPFAM" id="SSF48403">
    <property type="entry name" value="Ankyrin repeat"/>
    <property type="match status" value="1"/>
</dbReference>
<dbReference type="STRING" id="4577.A0A1D6HAV7"/>
<dbReference type="EMBL" id="CM000781">
    <property type="protein sequence ID" value="AQK71844.1"/>
    <property type="molecule type" value="Genomic_DNA"/>
</dbReference>
<accession>A0A1D6HAV7</accession>
<dbReference type="PANTHER" id="PTHR36024">
    <property type="entry name" value="ANKYRIN REPEAT PROTEIN SKIP35"/>
    <property type="match status" value="1"/>
</dbReference>
<sequence length="843" mass="93387">MVEQGKPRSIPTKAKKSPFVEVEVDEIGQASGVVFARESPLAPKSDQGCSVSHSHGDDETHESDGCVQSQGLDEHGWVDFGHSLQLVLFSRQWSLAESLVDLADQQPMLDYGLSIALDAIWFLRTKQDLEGLNSLISKIVASGAKDFARAILRTSLLASCVAACQSKAITVGNSKEIVAERLHDRLRDCPGAEHLKIEAGAKVQKFMEWALQCIHMHHCSEDTHMYRWNYNTLQEVQLHVSAFRTFLDIAGDNLSGKIFTEAFDAVCFPLTLFSSLFEPGWSSGSSAVSIKGLLSLLVEGGADNVNQCFLEAARFGSTELVRILLKVGLSESEKRKFWEDLDDMVRAVPTNEKIFIGGDLNGHVGSTNAGYELAHGGFEYGIRNQGEDILDFVVAYNLVIANTFFRKRDSHLVTFSSGHRSSQIDFVLTRREDKQTCLECKVIPGESVVPQHNNLVVVDFRFRIRTHRDKQAKIARAKCWKLKGETSEVFRERVFVEGAWSEEDANNMWVKMATCIRNVASEVFGVTKGSSGEPKDTLWWTEDVQKAIKEKKQCYRSLFHDRSTVNIERYKVAKKFAKQAVAYQNSLAVDTDLALVYASHYCKFKTMECLVDEGNVSSFLGPLIKAAERGCLQVVHWFVSRGVSDIEMCLALTTAASSGHFVVASYMLAHIPQQILEALSTQILKAARGQGSRPLDGVTFLLRSNFLRDAAATYEAADIIATGGTNGELPDLVAFLKEHWSQDAFAEGVSAGEMHFVNVMRVLRRGASPICLEDLPPEMVLGITYLPLYRECLSAGGQLLPQRLRGELLEAVHRLGEPVGPESQGKDLVLALERHMPSFLVGS</sequence>
<name>A0A1D6HAV7_MAIZE</name>
<dbReference type="InParanoid" id="A0A1D6HAV7"/>
<protein>
    <submittedName>
        <fullName evidence="2">Ankyrin repeat protein SKIP35</fullName>
    </submittedName>
</protein>
<organism evidence="2">
    <name type="scientific">Zea mays</name>
    <name type="common">Maize</name>
    <dbReference type="NCBI Taxonomy" id="4577"/>
    <lineage>
        <taxon>Eukaryota</taxon>
        <taxon>Viridiplantae</taxon>
        <taxon>Streptophyta</taxon>
        <taxon>Embryophyta</taxon>
        <taxon>Tracheophyta</taxon>
        <taxon>Spermatophyta</taxon>
        <taxon>Magnoliopsida</taxon>
        <taxon>Liliopsida</taxon>
        <taxon>Poales</taxon>
        <taxon>Poaceae</taxon>
        <taxon>PACMAD clade</taxon>
        <taxon>Panicoideae</taxon>
        <taxon>Andropogonodae</taxon>
        <taxon>Andropogoneae</taxon>
        <taxon>Tripsacinae</taxon>
        <taxon>Zea</taxon>
    </lineage>
</organism>
<dbReference type="InterPro" id="IPR044956">
    <property type="entry name" value="SKIP35"/>
</dbReference>
<dbReference type="PANTHER" id="PTHR36024:SF2">
    <property type="entry name" value="OS02G0562400 PROTEIN"/>
    <property type="match status" value="1"/>
</dbReference>
<dbReference type="SUPFAM" id="SSF56219">
    <property type="entry name" value="DNase I-like"/>
    <property type="match status" value="1"/>
</dbReference>
<dbReference type="Gene3D" id="1.25.40.20">
    <property type="entry name" value="Ankyrin repeat-containing domain"/>
    <property type="match status" value="1"/>
</dbReference>
<gene>
    <name evidence="2" type="ORF">ZEAMMB73_Zm00001d016858</name>
</gene>